<organism evidence="4 5">
    <name type="scientific">Bagarius yarrelli</name>
    <name type="common">Goonch</name>
    <name type="synonym">Bagrus yarrelli</name>
    <dbReference type="NCBI Taxonomy" id="175774"/>
    <lineage>
        <taxon>Eukaryota</taxon>
        <taxon>Metazoa</taxon>
        <taxon>Chordata</taxon>
        <taxon>Craniata</taxon>
        <taxon>Vertebrata</taxon>
        <taxon>Euteleostomi</taxon>
        <taxon>Actinopterygii</taxon>
        <taxon>Neopterygii</taxon>
        <taxon>Teleostei</taxon>
        <taxon>Ostariophysi</taxon>
        <taxon>Siluriformes</taxon>
        <taxon>Sisoridae</taxon>
        <taxon>Sisorinae</taxon>
        <taxon>Bagarius</taxon>
    </lineage>
</organism>
<feature type="compositionally biased region" description="Polar residues" evidence="2">
    <location>
        <begin position="520"/>
        <end position="531"/>
    </location>
</feature>
<protein>
    <submittedName>
        <fullName evidence="4">Protein FAM83E</fullName>
    </submittedName>
</protein>
<evidence type="ECO:0000256" key="1">
    <source>
        <dbReference type="ARBA" id="ARBA00006937"/>
    </source>
</evidence>
<keyword evidence="5" id="KW-1185">Reference proteome</keyword>
<dbReference type="SUPFAM" id="SSF56024">
    <property type="entry name" value="Phospholipase D/nuclease"/>
    <property type="match status" value="1"/>
</dbReference>
<comment type="similarity">
    <text evidence="1">Belongs to the FAM83 family.</text>
</comment>
<dbReference type="PANTHER" id="PTHR16181:SF29">
    <property type="entry name" value="PROTEIN FAM83A-RELATED"/>
    <property type="match status" value="1"/>
</dbReference>
<evidence type="ECO:0000259" key="3">
    <source>
        <dbReference type="Pfam" id="PF07894"/>
    </source>
</evidence>
<dbReference type="PANTHER" id="PTHR16181">
    <property type="entry name" value="PROTEIN FAM83A-RELATED"/>
    <property type="match status" value="1"/>
</dbReference>
<evidence type="ECO:0000313" key="5">
    <source>
        <dbReference type="Proteomes" id="UP000319801"/>
    </source>
</evidence>
<dbReference type="InterPro" id="IPR012461">
    <property type="entry name" value="SACK1"/>
</dbReference>
<dbReference type="GO" id="GO:0019901">
    <property type="term" value="F:protein kinase binding"/>
    <property type="evidence" value="ECO:0007669"/>
    <property type="project" value="TreeGrafter"/>
</dbReference>
<accession>A0A556V4I2</accession>
<evidence type="ECO:0000313" key="4">
    <source>
        <dbReference type="EMBL" id="TSU49992.1"/>
    </source>
</evidence>
<dbReference type="OrthoDB" id="8943940at2759"/>
<feature type="region of interest" description="Disordered" evidence="2">
    <location>
        <begin position="510"/>
        <end position="531"/>
    </location>
</feature>
<dbReference type="Gene3D" id="3.30.870.10">
    <property type="entry name" value="Endonuclease Chain A"/>
    <property type="match status" value="1"/>
</dbReference>
<name>A0A556V4I2_BAGYA</name>
<feature type="domain" description="Scaffolding anchor of CK1" evidence="3">
    <location>
        <begin position="18"/>
        <end position="281"/>
    </location>
</feature>
<dbReference type="GO" id="GO:0007165">
    <property type="term" value="P:signal transduction"/>
    <property type="evidence" value="ECO:0007669"/>
    <property type="project" value="TreeGrafter"/>
</dbReference>
<evidence type="ECO:0000256" key="2">
    <source>
        <dbReference type="SAM" id="MobiDB-lite"/>
    </source>
</evidence>
<dbReference type="Pfam" id="PF07894">
    <property type="entry name" value="SACK1"/>
    <property type="match status" value="1"/>
</dbReference>
<gene>
    <name evidence="4" type="ORF">Baya_12921</name>
</gene>
<dbReference type="AlphaFoldDB" id="A0A556V4I2"/>
<proteinExistence type="inferred from homology"/>
<dbReference type="EMBL" id="VCAZ01000118">
    <property type="protein sequence ID" value="TSU49992.1"/>
    <property type="molecule type" value="Genomic_DNA"/>
</dbReference>
<sequence length="531" mass="60618">MSRYQEQSLNDEAIFLPAKDTNPEFLYLEAERCALDSLLKDGPDAFYAKLRAQRLEPFLSPEEVKKVSSWVEDHHLEVVNNGDVESEDSSGAQEASDQYFPALSDSPAPCLELGWPQKDRWDSVERVMIYSNPPSEQAPHVREVIRRLLQGATMLIAIVADRLTDSTVIGDLHLAASRGVVVYIILNRRAAEENLTPNQLKHPNITVRILGGKTFMTGDMKKVEGELKENFILVDLETVVLGSYSLTWIDAHLHRQLVTVLSGPAIELFDREFRILYAASLPVPDSWKAANLKEVPEIDETPHQEELNPYKKVLQDCPPSPPPAPEDSPIDWQTLGVFPKTLDTSEDQDLPEISEEPRKFYKPEPDWIFGAGVTDLHINEWQDESMNTQKPDRFQYSFLTERKEGPPSFRHRDFWMERKLMEDMGPFSCAYRLDSLDRSLGENSIPEETITGLAAAPIHHKLYDNFPITPALALMKKRNNEIKSSFLRNFQPLSRPRSFSLGFKKSPFLRETNNDEDQECNSSTRRSYLMD</sequence>
<dbReference type="InterPro" id="IPR050944">
    <property type="entry name" value="FAM83"/>
</dbReference>
<comment type="caution">
    <text evidence="4">The sequence shown here is derived from an EMBL/GenBank/DDBJ whole genome shotgun (WGS) entry which is preliminary data.</text>
</comment>
<dbReference type="Proteomes" id="UP000319801">
    <property type="component" value="Unassembled WGS sequence"/>
</dbReference>
<reference evidence="4 5" key="1">
    <citation type="journal article" date="2019" name="Genome Biol. Evol.">
        <title>Whole-Genome Sequencing of the Giant Devil Catfish, Bagarius yarrelli.</title>
        <authorList>
            <person name="Jiang W."/>
            <person name="Lv Y."/>
            <person name="Cheng L."/>
            <person name="Yang K."/>
            <person name="Chao B."/>
            <person name="Wang X."/>
            <person name="Li Y."/>
            <person name="Pan X."/>
            <person name="You X."/>
            <person name="Zhang Y."/>
            <person name="Yang J."/>
            <person name="Li J."/>
            <person name="Zhang X."/>
            <person name="Liu S."/>
            <person name="Sun C."/>
            <person name="Yang J."/>
            <person name="Shi Q."/>
        </authorList>
    </citation>
    <scope>NUCLEOTIDE SEQUENCE [LARGE SCALE GENOMIC DNA]</scope>
    <source>
        <strain evidence="4">JWS20170419001</strain>
        <tissue evidence="4">Muscle</tissue>
    </source>
</reference>